<evidence type="ECO:0000313" key="7">
    <source>
        <dbReference type="EMBL" id="GFZ18120.1"/>
    </source>
</evidence>
<dbReference type="InterPro" id="IPR058746">
    <property type="entry name" value="Znf_RING-type_Topors"/>
</dbReference>
<dbReference type="PANTHER" id="PTHR47361">
    <property type="entry name" value="RING/U-BOX SUPERFAMILY PROTEIN"/>
    <property type="match status" value="1"/>
</dbReference>
<dbReference type="Proteomes" id="UP000585474">
    <property type="component" value="Unassembled WGS sequence"/>
</dbReference>
<dbReference type="PANTHER" id="PTHR47361:SF4">
    <property type="entry name" value="RING_U-BOX SUPERFAMILY PROTEIN"/>
    <property type="match status" value="1"/>
</dbReference>
<gene>
    <name evidence="7" type="ORF">Acr_26g0013890</name>
</gene>
<comment type="caution">
    <text evidence="7">The sequence shown here is derived from an EMBL/GenBank/DDBJ whole genome shotgun (WGS) entry which is preliminary data.</text>
</comment>
<dbReference type="InterPro" id="IPR001841">
    <property type="entry name" value="Znf_RING"/>
</dbReference>
<dbReference type="SUPFAM" id="SSF57850">
    <property type="entry name" value="RING/U-box"/>
    <property type="match status" value="1"/>
</dbReference>
<dbReference type="PROSITE" id="PS50089">
    <property type="entry name" value="ZF_RING_2"/>
    <property type="match status" value="1"/>
</dbReference>
<evidence type="ECO:0000256" key="4">
    <source>
        <dbReference type="PROSITE-ProRule" id="PRU00175"/>
    </source>
</evidence>
<protein>
    <submittedName>
        <fullName evidence="7">RING/U-box superfamily protein</fullName>
    </submittedName>
</protein>
<feature type="compositionally biased region" description="Polar residues" evidence="5">
    <location>
        <begin position="324"/>
        <end position="333"/>
    </location>
</feature>
<feature type="compositionally biased region" description="Basic and acidic residues" evidence="5">
    <location>
        <begin position="336"/>
        <end position="350"/>
    </location>
</feature>
<reference evidence="7 8" key="1">
    <citation type="submission" date="2019-07" db="EMBL/GenBank/DDBJ databases">
        <title>De Novo Assembly of kiwifruit Actinidia rufa.</title>
        <authorList>
            <person name="Sugita-Konishi S."/>
            <person name="Sato K."/>
            <person name="Mori E."/>
            <person name="Abe Y."/>
            <person name="Kisaki G."/>
            <person name="Hamano K."/>
            <person name="Suezawa K."/>
            <person name="Otani M."/>
            <person name="Fukuda T."/>
            <person name="Manabe T."/>
            <person name="Gomi K."/>
            <person name="Tabuchi M."/>
            <person name="Akimitsu K."/>
            <person name="Kataoka I."/>
        </authorList>
    </citation>
    <scope>NUCLEOTIDE SEQUENCE [LARGE SCALE GENOMIC DNA]</scope>
    <source>
        <strain evidence="8">cv. Fuchu</strain>
    </source>
</reference>
<dbReference type="OrthoDB" id="1935339at2759"/>
<dbReference type="AlphaFoldDB" id="A0A7J0H4U2"/>
<keyword evidence="1" id="KW-0479">Metal-binding</keyword>
<evidence type="ECO:0000259" key="6">
    <source>
        <dbReference type="PROSITE" id="PS50089"/>
    </source>
</evidence>
<sequence length="380" mass="42994">MSGRTSSRASTFSGVVSAGVCSSATIAVLSRPGCDSDESGHNYGVVIFRVPPIQNWFDRMRSWVVSGDSTVKGFIEVEKVKTGKRGRMKVLGIRDWAIAVVASSLVSRAVEIDGQQLTDALANLSIQEQLWLGSFWLTLWGKIRRKGIVLIESVNWSLIMIFRGIYRVQGRLKKMACENHHGICAICLNKIVLQETALVKGCEHAYCVTCILRWATYRERPTCPQCKHPFEFLNVHRSLDGSIHDYMYEESVCLLLRASWFMPLIVEDREEVSEEVDDYYPYEDDDLDEEYYSRSSSLRIGNRRWGDNGYVRAGRQEARPVHRPNTQDLSAGPSSREPKKKESVVKDAVGRRAKRALKREAADKAAAAKHELHLVRLGRK</sequence>
<keyword evidence="8" id="KW-1185">Reference proteome</keyword>
<evidence type="ECO:0000313" key="8">
    <source>
        <dbReference type="Proteomes" id="UP000585474"/>
    </source>
</evidence>
<dbReference type="CDD" id="cd16574">
    <property type="entry name" value="RING-HC_Topors"/>
    <property type="match status" value="1"/>
</dbReference>
<evidence type="ECO:0000256" key="5">
    <source>
        <dbReference type="SAM" id="MobiDB-lite"/>
    </source>
</evidence>
<organism evidence="7 8">
    <name type="scientific">Actinidia rufa</name>
    <dbReference type="NCBI Taxonomy" id="165716"/>
    <lineage>
        <taxon>Eukaryota</taxon>
        <taxon>Viridiplantae</taxon>
        <taxon>Streptophyta</taxon>
        <taxon>Embryophyta</taxon>
        <taxon>Tracheophyta</taxon>
        <taxon>Spermatophyta</taxon>
        <taxon>Magnoliopsida</taxon>
        <taxon>eudicotyledons</taxon>
        <taxon>Gunneridae</taxon>
        <taxon>Pentapetalae</taxon>
        <taxon>asterids</taxon>
        <taxon>Ericales</taxon>
        <taxon>Actinidiaceae</taxon>
        <taxon>Actinidia</taxon>
    </lineage>
</organism>
<feature type="region of interest" description="Disordered" evidence="5">
    <location>
        <begin position="314"/>
        <end position="365"/>
    </location>
</feature>
<keyword evidence="3" id="KW-0862">Zinc</keyword>
<accession>A0A7J0H4U2</accession>
<evidence type="ECO:0000256" key="1">
    <source>
        <dbReference type="ARBA" id="ARBA00022723"/>
    </source>
</evidence>
<dbReference type="Gene3D" id="3.30.40.10">
    <property type="entry name" value="Zinc/RING finger domain, C3HC4 (zinc finger)"/>
    <property type="match status" value="1"/>
</dbReference>
<evidence type="ECO:0000256" key="2">
    <source>
        <dbReference type="ARBA" id="ARBA00022771"/>
    </source>
</evidence>
<keyword evidence="2 4" id="KW-0863">Zinc-finger</keyword>
<proteinExistence type="predicted"/>
<name>A0A7J0H4U2_9ERIC</name>
<feature type="domain" description="RING-type" evidence="6">
    <location>
        <begin position="184"/>
        <end position="227"/>
    </location>
</feature>
<dbReference type="SMART" id="SM00184">
    <property type="entry name" value="RING"/>
    <property type="match status" value="1"/>
</dbReference>
<dbReference type="InterPro" id="IPR017907">
    <property type="entry name" value="Znf_RING_CS"/>
</dbReference>
<dbReference type="EMBL" id="BJWL01000026">
    <property type="protein sequence ID" value="GFZ18120.1"/>
    <property type="molecule type" value="Genomic_DNA"/>
</dbReference>
<dbReference type="GO" id="GO:0008270">
    <property type="term" value="F:zinc ion binding"/>
    <property type="evidence" value="ECO:0007669"/>
    <property type="project" value="UniProtKB-KW"/>
</dbReference>
<dbReference type="Pfam" id="PF13639">
    <property type="entry name" value="zf-RING_2"/>
    <property type="match status" value="1"/>
</dbReference>
<dbReference type="InterPro" id="IPR013083">
    <property type="entry name" value="Znf_RING/FYVE/PHD"/>
</dbReference>
<evidence type="ECO:0000256" key="3">
    <source>
        <dbReference type="ARBA" id="ARBA00022833"/>
    </source>
</evidence>
<dbReference type="PROSITE" id="PS00518">
    <property type="entry name" value="ZF_RING_1"/>
    <property type="match status" value="1"/>
</dbReference>